<evidence type="ECO:0000313" key="2">
    <source>
        <dbReference type="Proteomes" id="UP000287171"/>
    </source>
</evidence>
<gene>
    <name evidence="1" type="ORF">KDA_10670</name>
</gene>
<evidence type="ECO:0000313" key="1">
    <source>
        <dbReference type="EMBL" id="GCE25583.1"/>
    </source>
</evidence>
<comment type="caution">
    <text evidence="1">The sequence shown here is derived from an EMBL/GenBank/DDBJ whole genome shotgun (WGS) entry which is preliminary data.</text>
</comment>
<dbReference type="AlphaFoldDB" id="A0A402B2M6"/>
<dbReference type="OrthoDB" id="164592at2"/>
<proteinExistence type="predicted"/>
<reference evidence="2" key="1">
    <citation type="submission" date="2018-12" db="EMBL/GenBank/DDBJ databases">
        <title>Tengunoibacter tsumagoiensis gen. nov., sp. nov., Dictyobacter kobayashii sp. nov., D. alpinus sp. nov., and D. joshuensis sp. nov. and description of Dictyobacteraceae fam. nov. within the order Ktedonobacterales isolated from Tengu-no-mugimeshi.</title>
        <authorList>
            <person name="Wang C.M."/>
            <person name="Zheng Y."/>
            <person name="Sakai Y."/>
            <person name="Toyoda A."/>
            <person name="Minakuchi Y."/>
            <person name="Abe K."/>
            <person name="Yokota A."/>
            <person name="Yabe S."/>
        </authorList>
    </citation>
    <scope>NUCLEOTIDE SEQUENCE [LARGE SCALE GENOMIC DNA]</scope>
    <source>
        <strain evidence="2">Uno16</strain>
    </source>
</reference>
<protein>
    <submittedName>
        <fullName evidence="1">Uncharacterized protein</fullName>
    </submittedName>
</protein>
<keyword evidence="2" id="KW-1185">Reference proteome</keyword>
<dbReference type="RefSeq" id="WP_126626148.1">
    <property type="nucleotide sequence ID" value="NZ_BIFT01000001.1"/>
</dbReference>
<accession>A0A402B2M6</accession>
<organism evidence="1 2">
    <name type="scientific">Dictyobacter alpinus</name>
    <dbReference type="NCBI Taxonomy" id="2014873"/>
    <lineage>
        <taxon>Bacteria</taxon>
        <taxon>Bacillati</taxon>
        <taxon>Chloroflexota</taxon>
        <taxon>Ktedonobacteria</taxon>
        <taxon>Ktedonobacterales</taxon>
        <taxon>Dictyobacteraceae</taxon>
        <taxon>Dictyobacter</taxon>
    </lineage>
</organism>
<dbReference type="Proteomes" id="UP000287171">
    <property type="component" value="Unassembled WGS sequence"/>
</dbReference>
<sequence length="106" mass="11811">MATYVHRIHLNRPINTRLIIAVRFVVTAANSGISSETHTMQYTQESRTRSNTFARIAAQGEQSYRSTSREAPTVGARGTVAMRLRVAGLTERPAMKEYHHAESLPA</sequence>
<name>A0A402B2M6_9CHLR</name>
<dbReference type="EMBL" id="BIFT01000001">
    <property type="protein sequence ID" value="GCE25583.1"/>
    <property type="molecule type" value="Genomic_DNA"/>
</dbReference>